<evidence type="ECO:0000313" key="8">
    <source>
        <dbReference type="Proteomes" id="UP001446871"/>
    </source>
</evidence>
<name>A0ABR1W2T1_9PEZI</name>
<dbReference type="EC" id="3.1.1.-" evidence="5"/>
<keyword evidence="2" id="KW-0732">Signal</keyword>
<evidence type="ECO:0000256" key="4">
    <source>
        <dbReference type="ARBA" id="ARBA00023157"/>
    </source>
</evidence>
<evidence type="ECO:0000256" key="1">
    <source>
        <dbReference type="ARBA" id="ARBA00022487"/>
    </source>
</evidence>
<feature type="region of interest" description="Disordered" evidence="6">
    <location>
        <begin position="43"/>
        <end position="62"/>
    </location>
</feature>
<keyword evidence="1" id="KW-0719">Serine esterase</keyword>
<evidence type="ECO:0000313" key="7">
    <source>
        <dbReference type="EMBL" id="KAK8077786.1"/>
    </source>
</evidence>
<protein>
    <recommendedName>
        <fullName evidence="5">Carboxylic ester hydrolase</fullName>
        <ecNumber evidence="5">3.1.1.-</ecNumber>
    </recommendedName>
</protein>
<evidence type="ECO:0000256" key="5">
    <source>
        <dbReference type="RuleBase" id="RU361238"/>
    </source>
</evidence>
<dbReference type="EMBL" id="JAQQWM010000002">
    <property type="protein sequence ID" value="KAK8077786.1"/>
    <property type="molecule type" value="Genomic_DNA"/>
</dbReference>
<dbReference type="InterPro" id="IPR011118">
    <property type="entry name" value="Tannase/feruloyl_esterase"/>
</dbReference>
<evidence type="ECO:0000256" key="2">
    <source>
        <dbReference type="ARBA" id="ARBA00022729"/>
    </source>
</evidence>
<keyword evidence="3 5" id="KW-0378">Hydrolase</keyword>
<dbReference type="Pfam" id="PF07519">
    <property type="entry name" value="Tannase"/>
    <property type="match status" value="1"/>
</dbReference>
<evidence type="ECO:0000256" key="6">
    <source>
        <dbReference type="SAM" id="MobiDB-lite"/>
    </source>
</evidence>
<comment type="similarity">
    <text evidence="5">Belongs to the tannase family.</text>
</comment>
<sequence length="88" mass="9569">MTTCGTSRRPAWATAGSAVNALRAWVEEGKAPEVLPARMMVANFPPRGDDNDDDNKNGGSDMQRILCKYPKHAKCDGKGDVAKAESFW</sequence>
<gene>
    <name evidence="7" type="ORF">PG996_003956</name>
</gene>
<reference evidence="7 8" key="1">
    <citation type="submission" date="2023-01" db="EMBL/GenBank/DDBJ databases">
        <title>Analysis of 21 Apiospora genomes using comparative genomics revels a genus with tremendous synthesis potential of carbohydrate active enzymes and secondary metabolites.</title>
        <authorList>
            <person name="Sorensen T."/>
        </authorList>
    </citation>
    <scope>NUCLEOTIDE SEQUENCE [LARGE SCALE GENOMIC DNA]</scope>
    <source>
        <strain evidence="7 8">CBS 83171</strain>
    </source>
</reference>
<organism evidence="7 8">
    <name type="scientific">Apiospora saccharicola</name>
    <dbReference type="NCBI Taxonomy" id="335842"/>
    <lineage>
        <taxon>Eukaryota</taxon>
        <taxon>Fungi</taxon>
        <taxon>Dikarya</taxon>
        <taxon>Ascomycota</taxon>
        <taxon>Pezizomycotina</taxon>
        <taxon>Sordariomycetes</taxon>
        <taxon>Xylariomycetidae</taxon>
        <taxon>Amphisphaeriales</taxon>
        <taxon>Apiosporaceae</taxon>
        <taxon>Apiospora</taxon>
    </lineage>
</organism>
<proteinExistence type="inferred from homology"/>
<keyword evidence="4" id="KW-1015">Disulfide bond</keyword>
<evidence type="ECO:0000256" key="3">
    <source>
        <dbReference type="ARBA" id="ARBA00022801"/>
    </source>
</evidence>
<comment type="caution">
    <text evidence="7">The sequence shown here is derived from an EMBL/GenBank/DDBJ whole genome shotgun (WGS) entry which is preliminary data.</text>
</comment>
<accession>A0ABR1W2T1</accession>
<dbReference type="Proteomes" id="UP001446871">
    <property type="component" value="Unassembled WGS sequence"/>
</dbReference>
<keyword evidence="8" id="KW-1185">Reference proteome</keyword>